<proteinExistence type="predicted"/>
<dbReference type="Gene3D" id="2.20.70.10">
    <property type="match status" value="1"/>
</dbReference>
<dbReference type="InterPro" id="IPR001202">
    <property type="entry name" value="WW_dom"/>
</dbReference>
<dbReference type="OrthoDB" id="66881at2759"/>
<gene>
    <name evidence="3" type="ORF">NEOLI_000960</name>
</gene>
<feature type="compositionally biased region" description="Basic and acidic residues" evidence="1">
    <location>
        <begin position="178"/>
        <end position="191"/>
    </location>
</feature>
<evidence type="ECO:0000259" key="2">
    <source>
        <dbReference type="PROSITE" id="PS50020"/>
    </source>
</evidence>
<comment type="caution">
    <text evidence="3">The sequence shown here is derived from an EMBL/GenBank/DDBJ whole genome shotgun (WGS) entry which is preliminary data.</text>
</comment>
<name>A0A1U7LGK0_NEOID</name>
<dbReference type="Proteomes" id="UP000186594">
    <property type="component" value="Unassembled WGS sequence"/>
</dbReference>
<protein>
    <submittedName>
        <fullName evidence="3">WW domain-containing protein</fullName>
    </submittedName>
</protein>
<feature type="region of interest" description="Disordered" evidence="1">
    <location>
        <begin position="176"/>
        <end position="212"/>
    </location>
</feature>
<dbReference type="PROSITE" id="PS01159">
    <property type="entry name" value="WW_DOMAIN_1"/>
    <property type="match status" value="1"/>
</dbReference>
<keyword evidence="4" id="KW-1185">Reference proteome</keyword>
<dbReference type="OMA" id="WENPLAP"/>
<dbReference type="InterPro" id="IPR036020">
    <property type="entry name" value="WW_dom_sf"/>
</dbReference>
<reference evidence="3 4" key="1">
    <citation type="submission" date="2016-04" db="EMBL/GenBank/DDBJ databases">
        <title>Evolutionary innovation and constraint leading to complex multicellularity in the Ascomycota.</title>
        <authorList>
            <person name="Cisse O."/>
            <person name="Nguyen A."/>
            <person name="Hewitt D.A."/>
            <person name="Jedd G."/>
            <person name="Stajich J.E."/>
        </authorList>
    </citation>
    <scope>NUCLEOTIDE SEQUENCE [LARGE SCALE GENOMIC DNA]</scope>
    <source>
        <strain evidence="3 4">DAH-3</strain>
    </source>
</reference>
<dbReference type="SUPFAM" id="SSF51045">
    <property type="entry name" value="WW domain"/>
    <property type="match status" value="1"/>
</dbReference>
<accession>A0A1U7LGK0</accession>
<dbReference type="AlphaFoldDB" id="A0A1U7LGK0"/>
<dbReference type="SMART" id="SM00456">
    <property type="entry name" value="WW"/>
    <property type="match status" value="1"/>
</dbReference>
<dbReference type="EMBL" id="LXFE01004245">
    <property type="protein sequence ID" value="OLL21777.1"/>
    <property type="molecule type" value="Genomic_DNA"/>
</dbReference>
<sequence length="212" mass="24654">MDETHPPLPDELVPALNTNPPHLSASADPLPAENTQLDEAPPLPPEPVPDRPADDGWHAIFENSIQAYYFWNSITNETTWTNPRLPGAHVNEKLNPEQLLRLQNEALKAQEPEYAYSQRFSRRTGKFLSESKRPENHTKDARARKQLEQFYDIEAFEKQRAGRSLLEERRNMKFPKSQLKELIKKRNERKEARKRGWLMDDDLIPPSDPRGR</sequence>
<feature type="region of interest" description="Disordered" evidence="1">
    <location>
        <begin position="1"/>
        <end position="56"/>
    </location>
</feature>
<evidence type="ECO:0000313" key="3">
    <source>
        <dbReference type="EMBL" id="OLL21777.1"/>
    </source>
</evidence>
<evidence type="ECO:0000256" key="1">
    <source>
        <dbReference type="SAM" id="MobiDB-lite"/>
    </source>
</evidence>
<feature type="domain" description="WW" evidence="2">
    <location>
        <begin position="51"/>
        <end position="85"/>
    </location>
</feature>
<organism evidence="3 4">
    <name type="scientific">Neolecta irregularis (strain DAH-3)</name>
    <dbReference type="NCBI Taxonomy" id="1198029"/>
    <lineage>
        <taxon>Eukaryota</taxon>
        <taxon>Fungi</taxon>
        <taxon>Dikarya</taxon>
        <taxon>Ascomycota</taxon>
        <taxon>Taphrinomycotina</taxon>
        <taxon>Neolectales</taxon>
        <taxon>Neolectaceae</taxon>
        <taxon>Neolecta</taxon>
    </lineage>
</organism>
<evidence type="ECO:0000313" key="4">
    <source>
        <dbReference type="Proteomes" id="UP000186594"/>
    </source>
</evidence>
<dbReference type="PROSITE" id="PS50020">
    <property type="entry name" value="WW_DOMAIN_2"/>
    <property type="match status" value="1"/>
</dbReference>